<feature type="transmembrane region" description="Helical" evidence="1">
    <location>
        <begin position="35"/>
        <end position="56"/>
    </location>
</feature>
<keyword evidence="1" id="KW-0472">Membrane</keyword>
<comment type="caution">
    <text evidence="2">The sequence shown here is derived from an EMBL/GenBank/DDBJ whole genome shotgun (WGS) entry which is preliminary data.</text>
</comment>
<dbReference type="AlphaFoldDB" id="A0A8J7W8L6"/>
<dbReference type="Proteomes" id="UP000730161">
    <property type="component" value="Unassembled WGS sequence"/>
</dbReference>
<sequence>MMKRFSIQLFAIISGVILVIASAGAHLGIIAPSLSAVIAILIVPVLLISVGLLFAARLTDGDIPFMGY</sequence>
<keyword evidence="1" id="KW-0812">Transmembrane</keyword>
<organism evidence="2 3">
    <name type="scientific">Methanocalculus chunghsingensis</name>
    <dbReference type="NCBI Taxonomy" id="156457"/>
    <lineage>
        <taxon>Archaea</taxon>
        <taxon>Methanobacteriati</taxon>
        <taxon>Methanobacteriota</taxon>
        <taxon>Stenosarchaea group</taxon>
        <taxon>Methanomicrobia</taxon>
        <taxon>Methanomicrobiales</taxon>
        <taxon>Methanocalculaceae</taxon>
        <taxon>Methanocalculus</taxon>
    </lineage>
</organism>
<reference evidence="2" key="1">
    <citation type="submission" date="2014-12" db="EMBL/GenBank/DDBJ databases">
        <authorList>
            <person name="Huang H.-H."/>
            <person name="Chen S.-C."/>
            <person name="Lai M.-C."/>
        </authorList>
    </citation>
    <scope>NUCLEOTIDE SEQUENCE</scope>
    <source>
        <strain evidence="2">K1F9705b</strain>
    </source>
</reference>
<protein>
    <submittedName>
        <fullName evidence="2">Uncharacterized protein</fullName>
    </submittedName>
</protein>
<keyword evidence="3" id="KW-1185">Reference proteome</keyword>
<evidence type="ECO:0000256" key="1">
    <source>
        <dbReference type="SAM" id="Phobius"/>
    </source>
</evidence>
<evidence type="ECO:0000313" key="3">
    <source>
        <dbReference type="Proteomes" id="UP000730161"/>
    </source>
</evidence>
<accession>A0A8J7W8L6</accession>
<proteinExistence type="predicted"/>
<evidence type="ECO:0000313" key="2">
    <source>
        <dbReference type="EMBL" id="MBR1368330.1"/>
    </source>
</evidence>
<keyword evidence="1" id="KW-1133">Transmembrane helix</keyword>
<dbReference type="EMBL" id="JWHL01000002">
    <property type="protein sequence ID" value="MBR1368330.1"/>
    <property type="molecule type" value="Genomic_DNA"/>
</dbReference>
<gene>
    <name evidence="2" type="ORF">RJ53_01975</name>
</gene>
<dbReference type="RefSeq" id="WP_211529942.1">
    <property type="nucleotide sequence ID" value="NZ_JWHL01000002.1"/>
</dbReference>
<name>A0A8J7W8L6_9EURY</name>